<comment type="similarity">
    <text evidence="2">Belongs to the 'phage' integrase family.</text>
</comment>
<feature type="domain" description="Tyr recombinase" evidence="7">
    <location>
        <begin position="160"/>
        <end position="353"/>
    </location>
</feature>
<dbReference type="InterPro" id="IPR044068">
    <property type="entry name" value="CB"/>
</dbReference>
<dbReference type="InterPro" id="IPR010998">
    <property type="entry name" value="Integrase_recombinase_N"/>
</dbReference>
<gene>
    <name evidence="9" type="ORF">P6N53_03985</name>
</gene>
<comment type="caution">
    <text evidence="9">The sequence shown here is derived from an EMBL/GenBank/DDBJ whole genome shotgun (WGS) entry which is preliminary data.</text>
</comment>
<protein>
    <submittedName>
        <fullName evidence="9">Site-specific integrase</fullName>
    </submittedName>
</protein>
<evidence type="ECO:0000259" key="7">
    <source>
        <dbReference type="PROSITE" id="PS51898"/>
    </source>
</evidence>
<dbReference type="PANTHER" id="PTHR30349:SF64">
    <property type="entry name" value="PROPHAGE INTEGRASE INTD-RELATED"/>
    <property type="match status" value="1"/>
</dbReference>
<dbReference type="GO" id="GO:0003677">
    <property type="term" value="F:DNA binding"/>
    <property type="evidence" value="ECO:0007669"/>
    <property type="project" value="UniProtKB-UniRule"/>
</dbReference>
<dbReference type="AlphaFoldDB" id="A0AAW7ZAC3"/>
<dbReference type="Proteomes" id="UP001172911">
    <property type="component" value="Unassembled WGS sequence"/>
</dbReference>
<dbReference type="Pfam" id="PF00589">
    <property type="entry name" value="Phage_integrase"/>
    <property type="match status" value="1"/>
</dbReference>
<dbReference type="PANTHER" id="PTHR30349">
    <property type="entry name" value="PHAGE INTEGRASE-RELATED"/>
    <property type="match status" value="1"/>
</dbReference>
<dbReference type="Pfam" id="PF14659">
    <property type="entry name" value="Phage_int_SAM_3"/>
    <property type="match status" value="1"/>
</dbReference>
<evidence type="ECO:0000259" key="8">
    <source>
        <dbReference type="PROSITE" id="PS51900"/>
    </source>
</evidence>
<dbReference type="InterPro" id="IPR050090">
    <property type="entry name" value="Tyrosine_recombinase_XerCD"/>
</dbReference>
<dbReference type="CDD" id="cd01189">
    <property type="entry name" value="INT_ICEBs1_C_like"/>
    <property type="match status" value="1"/>
</dbReference>
<name>A0AAW7ZAC3_9FIRM</name>
<dbReference type="SUPFAM" id="SSF56349">
    <property type="entry name" value="DNA breaking-rejoining enzymes"/>
    <property type="match status" value="1"/>
</dbReference>
<keyword evidence="4 6" id="KW-0238">DNA-binding</keyword>
<dbReference type="Gene3D" id="1.10.150.130">
    <property type="match status" value="1"/>
</dbReference>
<keyword evidence="3" id="KW-0229">DNA integration</keyword>
<dbReference type="InterPro" id="IPR002104">
    <property type="entry name" value="Integrase_catalytic"/>
</dbReference>
<evidence type="ECO:0000313" key="10">
    <source>
        <dbReference type="Proteomes" id="UP001172911"/>
    </source>
</evidence>
<evidence type="ECO:0000256" key="1">
    <source>
        <dbReference type="ARBA" id="ARBA00003283"/>
    </source>
</evidence>
<evidence type="ECO:0000313" key="9">
    <source>
        <dbReference type="EMBL" id="MDO7786378.1"/>
    </source>
</evidence>
<dbReference type="GO" id="GO:0015074">
    <property type="term" value="P:DNA integration"/>
    <property type="evidence" value="ECO:0007669"/>
    <property type="project" value="UniProtKB-KW"/>
</dbReference>
<dbReference type="Gene3D" id="1.10.443.10">
    <property type="entry name" value="Intergrase catalytic core"/>
    <property type="match status" value="1"/>
</dbReference>
<reference evidence="9" key="2">
    <citation type="submission" date="2023-03" db="EMBL/GenBank/DDBJ databases">
        <authorList>
            <person name="Zhang Z."/>
        </authorList>
    </citation>
    <scope>NUCLEOTIDE SEQUENCE</scope>
    <source>
        <strain evidence="9">DSA</strain>
    </source>
</reference>
<sequence length="373" mass="42447">MGIVKRGNSYTISVYLGRDALGKKKYYYETFKGTPKEAKLKEAELKLKMARITADSNMTVDKYLDFWLEQVKLSESVQERTLETYAYHVAKLKPKLSELKLNKITTLKLQTRLNDLGDLAPHTVKGIFGTLRTALRQAMVWELLPKDYTVGLKTPRTPKKEREVLKLGELQLLLEVAKDYKHYPIIRLLSVTGMRIGECLGLKWKDIDFTTGKLTIKRAADSVNRQLKDDPKTETARRTIIIDKETLKVLMELRKNQEKSKISFLNIGEVLVFHEDGRVVHHSAVRRTMNRVIKKARLHHIRLHDLRHTAGSLILDAGYAITTVSNLLGHSSPSTTAGIYAHAIRKGINVVDALEASQQQIDNQQTDILKGIR</sequence>
<feature type="domain" description="Core-binding (CB)" evidence="8">
    <location>
        <begin position="58"/>
        <end position="139"/>
    </location>
</feature>
<accession>A0AAW7ZAC3</accession>
<dbReference type="PROSITE" id="PS51898">
    <property type="entry name" value="TYR_RECOMBINASE"/>
    <property type="match status" value="1"/>
</dbReference>
<proteinExistence type="inferred from homology"/>
<dbReference type="InterPro" id="IPR013762">
    <property type="entry name" value="Integrase-like_cat_sf"/>
</dbReference>
<evidence type="ECO:0000256" key="3">
    <source>
        <dbReference type="ARBA" id="ARBA00022908"/>
    </source>
</evidence>
<evidence type="ECO:0000256" key="4">
    <source>
        <dbReference type="ARBA" id="ARBA00023125"/>
    </source>
</evidence>
<comment type="function">
    <text evidence="1">Site-specific tyrosine recombinase, which acts by catalyzing the cutting and rejoining of the recombining DNA molecules.</text>
</comment>
<dbReference type="PROSITE" id="PS51900">
    <property type="entry name" value="CB"/>
    <property type="match status" value="1"/>
</dbReference>
<dbReference type="InterPro" id="IPR011010">
    <property type="entry name" value="DNA_brk_join_enz"/>
</dbReference>
<dbReference type="EMBL" id="JARPTC010000004">
    <property type="protein sequence ID" value="MDO7786378.1"/>
    <property type="molecule type" value="Genomic_DNA"/>
</dbReference>
<dbReference type="GO" id="GO:0006310">
    <property type="term" value="P:DNA recombination"/>
    <property type="evidence" value="ECO:0007669"/>
    <property type="project" value="UniProtKB-KW"/>
</dbReference>
<keyword evidence="10" id="KW-1185">Reference proteome</keyword>
<evidence type="ECO:0000256" key="2">
    <source>
        <dbReference type="ARBA" id="ARBA00008857"/>
    </source>
</evidence>
<organism evidence="9 10">
    <name type="scientific">Desulforamulus aquiferis</name>
    <dbReference type="NCBI Taxonomy" id="1397668"/>
    <lineage>
        <taxon>Bacteria</taxon>
        <taxon>Bacillati</taxon>
        <taxon>Bacillota</taxon>
        <taxon>Clostridia</taxon>
        <taxon>Eubacteriales</taxon>
        <taxon>Peptococcaceae</taxon>
        <taxon>Desulforamulus</taxon>
    </lineage>
</organism>
<evidence type="ECO:0000256" key="5">
    <source>
        <dbReference type="ARBA" id="ARBA00023172"/>
    </source>
</evidence>
<dbReference type="RefSeq" id="WP_304541369.1">
    <property type="nucleotide sequence ID" value="NZ_JARPTC010000004.1"/>
</dbReference>
<keyword evidence="5" id="KW-0233">DNA recombination</keyword>
<reference evidence="9" key="1">
    <citation type="journal article" date="2023" name="J. Hazard. Mater.">
        <title>Anaerobic biodegradation of pyrene and benzo[a]pyrene by a new sulfate-reducing Desulforamulus aquiferis strain DSA.</title>
        <authorList>
            <person name="Zhang Z."/>
            <person name="Sun J."/>
            <person name="Gong X."/>
            <person name="Wang C."/>
            <person name="Wang H."/>
        </authorList>
    </citation>
    <scope>NUCLEOTIDE SEQUENCE</scope>
    <source>
        <strain evidence="9">DSA</strain>
    </source>
</reference>
<dbReference type="InterPro" id="IPR004107">
    <property type="entry name" value="Integrase_SAM-like_N"/>
</dbReference>
<evidence type="ECO:0000256" key="6">
    <source>
        <dbReference type="PROSITE-ProRule" id="PRU01248"/>
    </source>
</evidence>